<keyword evidence="15 20" id="KW-0472">Membrane</keyword>
<evidence type="ECO:0000313" key="24">
    <source>
        <dbReference type="EMBL" id="CBW52787.1"/>
    </source>
</evidence>
<comment type="subcellular location">
    <subcellularLocation>
        <location evidence="2">Mitochondrion inner membrane</location>
        <topology evidence="2">Multi-pass membrane protein</topology>
    </subcellularLocation>
</comment>
<keyword evidence="7 20" id="KW-0812">Transmembrane</keyword>
<keyword evidence="13" id="KW-0830">Ubiquinone</keyword>
<keyword evidence="8" id="KW-0479">Metal-binding</keyword>
<keyword evidence="6" id="KW-0679">Respiratory chain</keyword>
<evidence type="ECO:0000256" key="15">
    <source>
        <dbReference type="ARBA" id="ARBA00023136"/>
    </source>
</evidence>
<feature type="non-terminal residue" evidence="24">
    <location>
        <position position="118"/>
    </location>
</feature>
<evidence type="ECO:0000256" key="13">
    <source>
        <dbReference type="ARBA" id="ARBA00023075"/>
    </source>
</evidence>
<dbReference type="GO" id="GO:0005743">
    <property type="term" value="C:mitochondrial inner membrane"/>
    <property type="evidence" value="ECO:0007669"/>
    <property type="project" value="UniProtKB-SubCell"/>
</dbReference>
<keyword evidence="4" id="KW-0813">Transport</keyword>
<organism evidence="24">
    <name type="scientific">Euanodontia ovum</name>
    <dbReference type="NCBI Taxonomy" id="244462"/>
    <lineage>
        <taxon>Eukaryota</taxon>
        <taxon>Metazoa</taxon>
        <taxon>Spiralia</taxon>
        <taxon>Lophotrochozoa</taxon>
        <taxon>Mollusca</taxon>
        <taxon>Bivalvia</taxon>
        <taxon>Autobranchia</taxon>
        <taxon>Heteroconchia</taxon>
        <taxon>Euheterodonta</taxon>
        <taxon>Imparidentia</taxon>
        <taxon>Lucinida</taxon>
        <taxon>Lucinoidea</taxon>
        <taxon>Lucinidae</taxon>
        <taxon>Euanodontia</taxon>
    </lineage>
</organism>
<evidence type="ECO:0000256" key="10">
    <source>
        <dbReference type="ARBA" id="ARBA00022982"/>
    </source>
</evidence>
<evidence type="ECO:0000256" key="3">
    <source>
        <dbReference type="ARBA" id="ARBA00013531"/>
    </source>
</evidence>
<dbReference type="GO" id="GO:0016491">
    <property type="term" value="F:oxidoreductase activity"/>
    <property type="evidence" value="ECO:0007669"/>
    <property type="project" value="UniProtKB-UniRule"/>
</dbReference>
<evidence type="ECO:0000256" key="6">
    <source>
        <dbReference type="ARBA" id="ARBA00022660"/>
    </source>
</evidence>
<dbReference type="InterPro" id="IPR016174">
    <property type="entry name" value="Di-haem_cyt_TM"/>
</dbReference>
<feature type="domain" description="Cytochrome b/b6 C-terminal region profile" evidence="22">
    <location>
        <begin position="62"/>
        <end position="118"/>
    </location>
</feature>
<dbReference type="GO" id="GO:0046872">
    <property type="term" value="F:metal ion binding"/>
    <property type="evidence" value="ECO:0007669"/>
    <property type="project" value="UniProtKB-KW"/>
</dbReference>
<keyword evidence="9" id="KW-0999">Mitochondrion inner membrane</keyword>
<evidence type="ECO:0000256" key="18">
    <source>
        <dbReference type="ARBA" id="ARBA00032600"/>
    </source>
</evidence>
<dbReference type="PANTHER" id="PTHR19271">
    <property type="entry name" value="CYTOCHROME B"/>
    <property type="match status" value="1"/>
</dbReference>
<evidence type="ECO:0000256" key="5">
    <source>
        <dbReference type="ARBA" id="ARBA00022617"/>
    </source>
</evidence>
<geneLocation type="mitochondrion" evidence="24"/>
<proteinExistence type="predicted"/>
<dbReference type="EMBL" id="FR686600">
    <property type="protein sequence ID" value="CBW52787.1"/>
    <property type="molecule type" value="Genomic_DNA"/>
</dbReference>
<dbReference type="Pfam" id="PF13631">
    <property type="entry name" value="Cytochrom_B_N_2"/>
    <property type="match status" value="1"/>
</dbReference>
<evidence type="ECO:0000256" key="20">
    <source>
        <dbReference type="SAM" id="Phobius"/>
    </source>
</evidence>
<comment type="function">
    <text evidence="1">Component of the ubiquinol-cytochrome c reductase complex (complex III or cytochrome b-c1 complex) that is part of the mitochondrial respiratory chain. The b-c1 complex mediates electron transfer from ubiquinol to cytochrome c. Contributes to the generation of a proton gradient across the mitochondrial membrane that is then used for ATP synthesis.</text>
</comment>
<dbReference type="InterPro" id="IPR005798">
    <property type="entry name" value="Cyt_b/b6_C"/>
</dbReference>
<feature type="transmembrane region" description="Helical" evidence="20">
    <location>
        <begin position="32"/>
        <end position="52"/>
    </location>
</feature>
<evidence type="ECO:0000259" key="22">
    <source>
        <dbReference type="PROSITE" id="PS51003"/>
    </source>
</evidence>
<dbReference type="GO" id="GO:0008121">
    <property type="term" value="F:quinol-cytochrome-c reductase activity"/>
    <property type="evidence" value="ECO:0007669"/>
    <property type="project" value="TreeGrafter"/>
</dbReference>
<gene>
    <name evidence="24" type="primary">cytB</name>
</gene>
<dbReference type="AlphaFoldDB" id="G2Z7X4"/>
<reference evidence="24" key="2">
    <citation type="journal article" date="2011" name="Zool. J. Linn. Soc.">
        <title>Molecular phylogeny and classification of the chemosymbiotic bivalve family Lucinidae (Mollusca: Bivalvia).</title>
        <authorList>
            <person name="Taylor J.D."/>
            <person name="Glover E.A."/>
            <person name="Smith L."/>
            <person name="Dyal P."/>
            <person name="Williams S.T."/>
        </authorList>
    </citation>
    <scope>NUCLEOTIDE SEQUENCE</scope>
</reference>
<evidence type="ECO:0000256" key="12">
    <source>
        <dbReference type="ARBA" id="ARBA00023004"/>
    </source>
</evidence>
<evidence type="ECO:0000313" key="23">
    <source>
        <dbReference type="EMBL" id="AMD82109.1"/>
    </source>
</evidence>
<evidence type="ECO:0000256" key="11">
    <source>
        <dbReference type="ARBA" id="ARBA00022989"/>
    </source>
</evidence>
<protein>
    <recommendedName>
        <fullName evidence="3">Cytochrome b</fullName>
    </recommendedName>
    <alternativeName>
        <fullName evidence="17">Complex III subunit 3</fullName>
    </alternativeName>
    <alternativeName>
        <fullName evidence="18">Complex III subunit III</fullName>
    </alternativeName>
    <alternativeName>
        <fullName evidence="16">Cytochrome b-c1 complex subunit 3</fullName>
    </alternativeName>
    <alternativeName>
        <fullName evidence="19">Ubiquinol-cytochrome-c reductase complex cytochrome b subunit</fullName>
    </alternativeName>
</protein>
<evidence type="ECO:0000256" key="19">
    <source>
        <dbReference type="ARBA" id="ARBA00032818"/>
    </source>
</evidence>
<dbReference type="InterPro" id="IPR027387">
    <property type="entry name" value="Cytb/b6-like_sf"/>
</dbReference>
<dbReference type="PANTHER" id="PTHR19271:SF16">
    <property type="entry name" value="CYTOCHROME B"/>
    <property type="match status" value="1"/>
</dbReference>
<evidence type="ECO:0000256" key="8">
    <source>
        <dbReference type="ARBA" id="ARBA00022723"/>
    </source>
</evidence>
<evidence type="ECO:0000256" key="2">
    <source>
        <dbReference type="ARBA" id="ARBA00004448"/>
    </source>
</evidence>
<evidence type="ECO:0000259" key="21">
    <source>
        <dbReference type="PROSITE" id="PS51002"/>
    </source>
</evidence>
<dbReference type="GO" id="GO:0006122">
    <property type="term" value="P:mitochondrial electron transport, ubiquinol to cytochrome c"/>
    <property type="evidence" value="ECO:0007669"/>
    <property type="project" value="TreeGrafter"/>
</dbReference>
<name>G2Z7X4_9BIVA</name>
<sequence length="118" mass="13395">FFTAVPYVGEPILYWLWGGECISSATLTRFYMLHWVLPALMVVVAGFHLYFLHQEGSNNPLGVELLADKVPFHIYFTASDGFGFLLFGFIFMNAVLLFPNHFYSPQNWIPADPLSTPS</sequence>
<dbReference type="PROSITE" id="PS51003">
    <property type="entry name" value="CYTB_CTER"/>
    <property type="match status" value="1"/>
</dbReference>
<evidence type="ECO:0000256" key="16">
    <source>
        <dbReference type="ARBA" id="ARBA00029812"/>
    </source>
</evidence>
<dbReference type="Gene3D" id="1.20.810.10">
    <property type="entry name" value="Cytochrome Bc1 Complex, Chain C"/>
    <property type="match status" value="1"/>
</dbReference>
<evidence type="ECO:0000256" key="4">
    <source>
        <dbReference type="ARBA" id="ARBA00022448"/>
    </source>
</evidence>
<reference evidence="24" key="1">
    <citation type="submission" date="2010-08" db="EMBL/GenBank/DDBJ databases">
        <authorList>
            <person name="Smith L.M."/>
        </authorList>
    </citation>
    <scope>NUCLEOTIDE SEQUENCE</scope>
</reference>
<dbReference type="EMBL" id="KP980705">
    <property type="protein sequence ID" value="AMD82109.1"/>
    <property type="molecule type" value="Genomic_DNA"/>
</dbReference>
<evidence type="ECO:0000256" key="9">
    <source>
        <dbReference type="ARBA" id="ARBA00022792"/>
    </source>
</evidence>
<keyword evidence="11 20" id="KW-1133">Transmembrane helix</keyword>
<reference evidence="23" key="4">
    <citation type="journal article" date="2016" name="Raffles Bull. Zool.">
        <title>Lucinid bivalves of Singapore and their relationships (Bivalvia: Lucinidae).</title>
        <authorList>
            <person name="Glover E.A."/>
            <person name="Williams S.T."/>
            <person name="Taylor J.D."/>
        </authorList>
    </citation>
    <scope>NUCLEOTIDE SEQUENCE</scope>
</reference>
<evidence type="ECO:0000256" key="14">
    <source>
        <dbReference type="ARBA" id="ARBA00023128"/>
    </source>
</evidence>
<feature type="transmembrane region" description="Helical" evidence="20">
    <location>
        <begin position="72"/>
        <end position="98"/>
    </location>
</feature>
<reference evidence="23" key="3">
    <citation type="submission" date="2015-03" db="EMBL/GenBank/DDBJ databases">
        <authorList>
            <person name="Murphy D."/>
        </authorList>
    </citation>
    <scope>NUCLEOTIDE SEQUENCE</scope>
</reference>
<keyword evidence="14 24" id="KW-0496">Mitochondrion</keyword>
<keyword evidence="12" id="KW-0408">Iron</keyword>
<dbReference type="SUPFAM" id="SSF81342">
    <property type="entry name" value="Transmembrane di-heme cytochromes"/>
    <property type="match status" value="1"/>
</dbReference>
<feature type="non-terminal residue" evidence="24">
    <location>
        <position position="1"/>
    </location>
</feature>
<evidence type="ECO:0000256" key="7">
    <source>
        <dbReference type="ARBA" id="ARBA00022692"/>
    </source>
</evidence>
<dbReference type="PROSITE" id="PS51002">
    <property type="entry name" value="CYTB_NTER"/>
    <property type="match status" value="1"/>
</dbReference>
<keyword evidence="5" id="KW-0349">Heme</keyword>
<dbReference type="InterPro" id="IPR005797">
    <property type="entry name" value="Cyt_b/b6_N"/>
</dbReference>
<accession>G2Z7X4</accession>
<keyword evidence="10" id="KW-0249">Electron transport</keyword>
<feature type="domain" description="Cytochrome b/b6 N-terminal region profile" evidence="21">
    <location>
        <begin position="1"/>
        <end position="61"/>
    </location>
</feature>
<evidence type="ECO:0000256" key="17">
    <source>
        <dbReference type="ARBA" id="ARBA00031681"/>
    </source>
</evidence>
<evidence type="ECO:0000256" key="1">
    <source>
        <dbReference type="ARBA" id="ARBA00002566"/>
    </source>
</evidence>